<keyword evidence="6" id="KW-1185">Reference proteome</keyword>
<name>A0A2P8QZP2_9BACT</name>
<dbReference type="OrthoDB" id="9803010at2"/>
<dbReference type="NCBIfam" id="TIGR02197">
    <property type="entry name" value="heptose_epim"/>
    <property type="match status" value="1"/>
</dbReference>
<evidence type="ECO:0000256" key="1">
    <source>
        <dbReference type="ARBA" id="ARBA00022857"/>
    </source>
</evidence>
<gene>
    <name evidence="5" type="primary">rfaD</name>
    <name evidence="5" type="ORF">CQ405_06185</name>
</gene>
<dbReference type="InterPro" id="IPR001509">
    <property type="entry name" value="Epimerase_deHydtase"/>
</dbReference>
<dbReference type="PANTHER" id="PTHR43103:SF3">
    <property type="entry name" value="ADP-L-GLYCERO-D-MANNO-HEPTOSE-6-EPIMERASE"/>
    <property type="match status" value="1"/>
</dbReference>
<feature type="domain" description="NAD-dependent epimerase/dehydratase" evidence="4">
    <location>
        <begin position="8"/>
        <end position="250"/>
    </location>
</feature>
<organism evidence="5 6">
    <name type="scientific">Campylobacter blaseri</name>
    <dbReference type="NCBI Taxonomy" id="2042961"/>
    <lineage>
        <taxon>Bacteria</taxon>
        <taxon>Pseudomonadati</taxon>
        <taxon>Campylobacterota</taxon>
        <taxon>Epsilonproteobacteria</taxon>
        <taxon>Campylobacterales</taxon>
        <taxon>Campylobacteraceae</taxon>
        <taxon>Campylobacter</taxon>
    </lineage>
</organism>
<keyword evidence="2" id="KW-0413">Isomerase</keyword>
<accession>A0A2P8QZP2</accession>
<evidence type="ECO:0000259" key="4">
    <source>
        <dbReference type="Pfam" id="PF01370"/>
    </source>
</evidence>
<dbReference type="AlphaFoldDB" id="A0A2P8QZP2"/>
<evidence type="ECO:0000256" key="2">
    <source>
        <dbReference type="ARBA" id="ARBA00023235"/>
    </source>
</evidence>
<keyword evidence="1" id="KW-0521">NADP</keyword>
<dbReference type="InterPro" id="IPR036291">
    <property type="entry name" value="NAD(P)-bd_dom_sf"/>
</dbReference>
<dbReference type="Gene3D" id="3.90.25.10">
    <property type="entry name" value="UDP-galactose 4-epimerase, domain 1"/>
    <property type="match status" value="1"/>
</dbReference>
<dbReference type="RefSeq" id="WP_106871775.1">
    <property type="nucleotide sequence ID" value="NZ_CP053841.1"/>
</dbReference>
<dbReference type="PANTHER" id="PTHR43103">
    <property type="entry name" value="NUCLEOSIDE-DIPHOSPHATE-SUGAR EPIMERASE"/>
    <property type="match status" value="1"/>
</dbReference>
<proteinExistence type="predicted"/>
<dbReference type="InterPro" id="IPR011912">
    <property type="entry name" value="Heptose_epim"/>
</dbReference>
<dbReference type="SUPFAM" id="SSF51735">
    <property type="entry name" value="NAD(P)-binding Rossmann-fold domains"/>
    <property type="match status" value="1"/>
</dbReference>
<keyword evidence="3" id="KW-0119">Carbohydrate metabolism</keyword>
<comment type="caution">
    <text evidence="5">The sequence shown here is derived from an EMBL/GenBank/DDBJ whole genome shotgun (WGS) entry which is preliminary data.</text>
</comment>
<dbReference type="Pfam" id="PF01370">
    <property type="entry name" value="Epimerase"/>
    <property type="match status" value="1"/>
</dbReference>
<evidence type="ECO:0000313" key="6">
    <source>
        <dbReference type="Proteomes" id="UP000240535"/>
    </source>
</evidence>
<dbReference type="GO" id="GO:0008712">
    <property type="term" value="F:ADP-glyceromanno-heptose 6-epimerase activity"/>
    <property type="evidence" value="ECO:0007669"/>
    <property type="project" value="InterPro"/>
</dbReference>
<evidence type="ECO:0000313" key="5">
    <source>
        <dbReference type="EMBL" id="PSM51717.1"/>
    </source>
</evidence>
<protein>
    <submittedName>
        <fullName evidence="5">ADP-glyceromanno-heptose 6-epimerase</fullName>
    </submittedName>
</protein>
<dbReference type="GO" id="GO:0005975">
    <property type="term" value="P:carbohydrate metabolic process"/>
    <property type="evidence" value="ECO:0007669"/>
    <property type="project" value="InterPro"/>
</dbReference>
<dbReference type="EMBL" id="PDHH01000005">
    <property type="protein sequence ID" value="PSM51717.1"/>
    <property type="molecule type" value="Genomic_DNA"/>
</dbReference>
<reference evidence="6" key="1">
    <citation type="submission" date="2017-10" db="EMBL/GenBank/DDBJ databases">
        <title>Campylobacter species from seals.</title>
        <authorList>
            <person name="Gilbert M.J."/>
            <person name="Zomer A.L."/>
            <person name="Timmerman A.J."/>
            <person name="Duim B."/>
            <person name="Wagenaar J.A."/>
        </authorList>
    </citation>
    <scope>NUCLEOTIDE SEQUENCE [LARGE SCALE GENOMIC DNA]</scope>
    <source>
        <strain evidence="6">17S00004-5</strain>
    </source>
</reference>
<dbReference type="Gene3D" id="3.40.50.720">
    <property type="entry name" value="NAD(P)-binding Rossmann-like Domain"/>
    <property type="match status" value="1"/>
</dbReference>
<sequence>MKFNDEKILITGAAGFIGSNLAHYFDKNYKNTKVLALDIFRTGETFSNGNLKSFGHFKNLKGFSGEIVQADITKPEFLKILKKFKPDIIFHLAAISDTTVLDQAVMIETNLNTFKPLLEYCRKNGAKLIYASSAATYGDAKVPQTVWECENPNNVYGFSKLSMDYMALKYIEKGVHVVGLRYFNVYGEREYFKNTTASMVLQFGHQILAGKEPKLFEGSDKIFRDFVYIKDVISANIKSVFTKKCGVYNVATGKPRSFQDIVDILQKELDTNYKCQYIKNPHKAYQYFTQANMQESKEYLDFEAKYTLEEGIKEYIPEIKRLYKEEVDV</sequence>
<dbReference type="Proteomes" id="UP000240535">
    <property type="component" value="Unassembled WGS sequence"/>
</dbReference>
<dbReference type="GO" id="GO:0050661">
    <property type="term" value="F:NADP binding"/>
    <property type="evidence" value="ECO:0007669"/>
    <property type="project" value="InterPro"/>
</dbReference>
<evidence type="ECO:0000256" key="3">
    <source>
        <dbReference type="ARBA" id="ARBA00023277"/>
    </source>
</evidence>